<evidence type="ECO:0000256" key="9">
    <source>
        <dbReference type="ARBA" id="ARBA00044648"/>
    </source>
</evidence>
<feature type="transmembrane region" description="Helical" evidence="16">
    <location>
        <begin position="59"/>
        <end position="79"/>
    </location>
</feature>
<organism evidence="18 19">
    <name type="scientific">Euplotes crassus</name>
    <dbReference type="NCBI Taxonomy" id="5936"/>
    <lineage>
        <taxon>Eukaryota</taxon>
        <taxon>Sar</taxon>
        <taxon>Alveolata</taxon>
        <taxon>Ciliophora</taxon>
        <taxon>Intramacronucleata</taxon>
        <taxon>Spirotrichea</taxon>
        <taxon>Hypotrichia</taxon>
        <taxon>Euplotida</taxon>
        <taxon>Euplotidae</taxon>
        <taxon>Moneuplotes</taxon>
    </lineage>
</organism>
<comment type="catalytic activity">
    <reaction evidence="11">
        <text>D-mannose(out) = D-mannose(in)</text>
        <dbReference type="Rhea" id="RHEA:78391"/>
        <dbReference type="ChEBI" id="CHEBI:4208"/>
    </reaction>
    <physiologicalReaction direction="left-to-right" evidence="11">
        <dbReference type="Rhea" id="RHEA:78392"/>
    </physiologicalReaction>
</comment>
<gene>
    <name evidence="18" type="ORF">ECRASSUSDP1_LOCUS8619</name>
</gene>
<evidence type="ECO:0000256" key="5">
    <source>
        <dbReference type="ARBA" id="ARBA00022692"/>
    </source>
</evidence>
<comment type="subunit">
    <text evidence="3">Homodimer.</text>
</comment>
<dbReference type="PANTHER" id="PTHR48020">
    <property type="entry name" value="PROTON MYO-INOSITOL COTRANSPORTER"/>
    <property type="match status" value="1"/>
</dbReference>
<dbReference type="PRINTS" id="PR00171">
    <property type="entry name" value="SUGRTRNSPORT"/>
</dbReference>
<comment type="catalytic activity">
    <reaction evidence="9">
        <text>D-glucose(out) = D-glucose(in)</text>
        <dbReference type="Rhea" id="RHEA:60376"/>
        <dbReference type="ChEBI" id="CHEBI:4167"/>
    </reaction>
    <physiologicalReaction direction="left-to-right" evidence="9">
        <dbReference type="Rhea" id="RHEA:60377"/>
    </physiologicalReaction>
</comment>
<comment type="similarity">
    <text evidence="2 15">Belongs to the major facilitator superfamily. Sugar transporter (TC 2.A.1.1) family.</text>
</comment>
<feature type="transmembrane region" description="Helical" evidence="16">
    <location>
        <begin position="145"/>
        <end position="168"/>
    </location>
</feature>
<evidence type="ECO:0000256" key="2">
    <source>
        <dbReference type="ARBA" id="ARBA00010992"/>
    </source>
</evidence>
<dbReference type="SUPFAM" id="SSF103473">
    <property type="entry name" value="MFS general substrate transporter"/>
    <property type="match status" value="1"/>
</dbReference>
<feature type="transmembrane region" description="Helical" evidence="16">
    <location>
        <begin position="301"/>
        <end position="322"/>
    </location>
</feature>
<feature type="transmembrane region" description="Helical" evidence="16">
    <location>
        <begin position="86"/>
        <end position="104"/>
    </location>
</feature>
<keyword evidence="4 15" id="KW-0813">Transport</keyword>
<dbReference type="InterPro" id="IPR050814">
    <property type="entry name" value="Myo-inositol_Transporter"/>
</dbReference>
<dbReference type="Pfam" id="PF00083">
    <property type="entry name" value="Sugar_tr"/>
    <property type="match status" value="1"/>
</dbReference>
<dbReference type="PROSITE" id="PS50850">
    <property type="entry name" value="MFS"/>
    <property type="match status" value="1"/>
</dbReference>
<keyword evidence="19" id="KW-1185">Reference proteome</keyword>
<comment type="catalytic activity">
    <reaction evidence="8">
        <text>D-galactose(in) = D-galactose(out)</text>
        <dbReference type="Rhea" id="RHEA:34915"/>
        <dbReference type="ChEBI" id="CHEBI:4139"/>
    </reaction>
    <physiologicalReaction direction="right-to-left" evidence="8">
        <dbReference type="Rhea" id="RHEA:34917"/>
    </physiologicalReaction>
</comment>
<sequence length="476" mass="52145">MEASLISHERGVDKLYFCTLVFVSAIGGFLFGYDTSVIAGANLYFDNEFPDISNFQKELIVSMALVGAAIGSIFGGPIADKYGRKPTIIIADIMFTVGCLLMAFTPNIFWLIFGRFVVGIGIGVAAMVVPVYLAEISPKHIRGVIVNFNVIMITSAQFISLVICLCLGDKWRWMLGLAAVPSALQLAGMLCMHETPKWLYKTHQEEKANKVLCSIYNAPASSLSDIVDEQKTEALRVDGETDQGYFDNLCSLIYEYRPCIIAGCGLQMIQQLCGINTAMYYGPEIMQVAGFGNSNNKSQSLISTLPLAGMNALGSFIALMFIDRFGRRWIMLRSLPLIGFFMGVIGLGMGLRNHTDPDQTGLQEVGKWCAAGGLFFYLAAFSIGMGPTPWTVNSEVYPLHLRGMGNSMATTTNWAVNFLVSISFLSLIKDVPFGDIIAFLLIFVFSLLGVVFVYFKIPETKGLSLNDVLSLFVGKK</sequence>
<evidence type="ECO:0000256" key="11">
    <source>
        <dbReference type="ARBA" id="ARBA00044662"/>
    </source>
</evidence>
<dbReference type="Proteomes" id="UP001295684">
    <property type="component" value="Unassembled WGS sequence"/>
</dbReference>
<feature type="transmembrane region" description="Helical" evidence="16">
    <location>
        <begin position="334"/>
        <end position="351"/>
    </location>
</feature>
<evidence type="ECO:0000313" key="18">
    <source>
        <dbReference type="EMBL" id="CAI2367337.1"/>
    </source>
</evidence>
<evidence type="ECO:0000256" key="1">
    <source>
        <dbReference type="ARBA" id="ARBA00004141"/>
    </source>
</evidence>
<accession>A0AAD1UEG8</accession>
<feature type="transmembrane region" description="Helical" evidence="16">
    <location>
        <begin position="436"/>
        <end position="455"/>
    </location>
</feature>
<dbReference type="NCBIfam" id="TIGR00879">
    <property type="entry name" value="SP"/>
    <property type="match status" value="1"/>
</dbReference>
<comment type="catalytic activity">
    <reaction evidence="10">
        <text>D-xylose(out) = D-xylose(in)</text>
        <dbReference type="Rhea" id="RHEA:78427"/>
        <dbReference type="ChEBI" id="CHEBI:53455"/>
    </reaction>
    <physiologicalReaction direction="left-to-right" evidence="10">
        <dbReference type="Rhea" id="RHEA:78428"/>
    </physiologicalReaction>
</comment>
<evidence type="ECO:0000256" key="16">
    <source>
        <dbReference type="SAM" id="Phobius"/>
    </source>
</evidence>
<name>A0AAD1UEG8_EUPCR</name>
<protein>
    <recommendedName>
        <fullName evidence="14">Hexose transporter 1</fullName>
    </recommendedName>
</protein>
<dbReference type="InterPro" id="IPR005829">
    <property type="entry name" value="Sugar_transporter_CS"/>
</dbReference>
<feature type="transmembrane region" description="Helical" evidence="16">
    <location>
        <begin position="110"/>
        <end position="133"/>
    </location>
</feature>
<dbReference type="InterPro" id="IPR003663">
    <property type="entry name" value="Sugar/inositol_transpt"/>
</dbReference>
<evidence type="ECO:0000256" key="3">
    <source>
        <dbReference type="ARBA" id="ARBA00011738"/>
    </source>
</evidence>
<dbReference type="InterPro" id="IPR005828">
    <property type="entry name" value="MFS_sugar_transport-like"/>
</dbReference>
<evidence type="ECO:0000256" key="12">
    <source>
        <dbReference type="ARBA" id="ARBA00044668"/>
    </source>
</evidence>
<comment type="subcellular location">
    <subcellularLocation>
        <location evidence="1">Membrane</location>
        <topology evidence="1">Multi-pass membrane protein</topology>
    </subcellularLocation>
</comment>
<keyword evidence="5 16" id="KW-0812">Transmembrane</keyword>
<keyword evidence="6 16" id="KW-1133">Transmembrane helix</keyword>
<feature type="domain" description="Major facilitator superfamily (MFS) profile" evidence="17">
    <location>
        <begin position="20"/>
        <end position="461"/>
    </location>
</feature>
<dbReference type="PANTHER" id="PTHR48020:SF12">
    <property type="entry name" value="PROTON MYO-INOSITOL COTRANSPORTER"/>
    <property type="match status" value="1"/>
</dbReference>
<dbReference type="GO" id="GO:0015791">
    <property type="term" value="P:polyol transmembrane transport"/>
    <property type="evidence" value="ECO:0007669"/>
    <property type="project" value="UniProtKB-ARBA"/>
</dbReference>
<evidence type="ECO:0000256" key="10">
    <source>
        <dbReference type="ARBA" id="ARBA00044656"/>
    </source>
</evidence>
<evidence type="ECO:0000256" key="14">
    <source>
        <dbReference type="ARBA" id="ARBA00044780"/>
    </source>
</evidence>
<feature type="transmembrane region" description="Helical" evidence="16">
    <location>
        <begin position="404"/>
        <end position="424"/>
    </location>
</feature>
<dbReference type="GO" id="GO:0015798">
    <property type="term" value="P:myo-inositol transport"/>
    <property type="evidence" value="ECO:0007669"/>
    <property type="project" value="UniProtKB-ARBA"/>
</dbReference>
<dbReference type="GO" id="GO:0016020">
    <property type="term" value="C:membrane"/>
    <property type="evidence" value="ECO:0007669"/>
    <property type="project" value="UniProtKB-SubCell"/>
</dbReference>
<evidence type="ECO:0000256" key="15">
    <source>
        <dbReference type="RuleBase" id="RU003346"/>
    </source>
</evidence>
<comment type="catalytic activity">
    <reaction evidence="13">
        <text>D-fructose(out) = D-fructose(in)</text>
        <dbReference type="Rhea" id="RHEA:60372"/>
        <dbReference type="ChEBI" id="CHEBI:37721"/>
    </reaction>
    <physiologicalReaction direction="left-to-right" evidence="13">
        <dbReference type="Rhea" id="RHEA:60373"/>
    </physiologicalReaction>
</comment>
<keyword evidence="7 16" id="KW-0472">Membrane</keyword>
<feature type="transmembrane region" description="Helical" evidence="16">
    <location>
        <begin position="174"/>
        <end position="192"/>
    </location>
</feature>
<comment type="catalytic activity">
    <reaction evidence="12">
        <text>D-glucosamine(out) = D-glucosamine(in)</text>
        <dbReference type="Rhea" id="RHEA:78423"/>
        <dbReference type="ChEBI" id="CHEBI:58723"/>
    </reaction>
    <physiologicalReaction direction="left-to-right" evidence="12">
        <dbReference type="Rhea" id="RHEA:78424"/>
    </physiologicalReaction>
</comment>
<dbReference type="InterPro" id="IPR036259">
    <property type="entry name" value="MFS_trans_sf"/>
</dbReference>
<dbReference type="GO" id="GO:0022857">
    <property type="term" value="F:transmembrane transporter activity"/>
    <property type="evidence" value="ECO:0007669"/>
    <property type="project" value="InterPro"/>
</dbReference>
<dbReference type="PROSITE" id="PS00216">
    <property type="entry name" value="SUGAR_TRANSPORT_1"/>
    <property type="match status" value="2"/>
</dbReference>
<comment type="caution">
    <text evidence="18">The sequence shown here is derived from an EMBL/GenBank/DDBJ whole genome shotgun (WGS) entry which is preliminary data.</text>
</comment>
<evidence type="ECO:0000313" key="19">
    <source>
        <dbReference type="Proteomes" id="UP001295684"/>
    </source>
</evidence>
<evidence type="ECO:0000256" key="8">
    <source>
        <dbReference type="ARBA" id="ARBA00044637"/>
    </source>
</evidence>
<dbReference type="PROSITE" id="PS00217">
    <property type="entry name" value="SUGAR_TRANSPORT_2"/>
    <property type="match status" value="1"/>
</dbReference>
<dbReference type="EMBL" id="CAMPGE010008438">
    <property type="protein sequence ID" value="CAI2367337.1"/>
    <property type="molecule type" value="Genomic_DNA"/>
</dbReference>
<evidence type="ECO:0000256" key="6">
    <source>
        <dbReference type="ARBA" id="ARBA00022989"/>
    </source>
</evidence>
<evidence type="ECO:0000256" key="13">
    <source>
        <dbReference type="ARBA" id="ARBA00044710"/>
    </source>
</evidence>
<evidence type="ECO:0000256" key="7">
    <source>
        <dbReference type="ARBA" id="ARBA00023136"/>
    </source>
</evidence>
<feature type="transmembrane region" description="Helical" evidence="16">
    <location>
        <begin position="371"/>
        <end position="392"/>
    </location>
</feature>
<evidence type="ECO:0000256" key="4">
    <source>
        <dbReference type="ARBA" id="ARBA00022448"/>
    </source>
</evidence>
<dbReference type="Gene3D" id="1.20.1250.20">
    <property type="entry name" value="MFS general substrate transporter like domains"/>
    <property type="match status" value="1"/>
</dbReference>
<evidence type="ECO:0000259" key="17">
    <source>
        <dbReference type="PROSITE" id="PS50850"/>
    </source>
</evidence>
<dbReference type="InterPro" id="IPR020846">
    <property type="entry name" value="MFS_dom"/>
</dbReference>
<dbReference type="FunFam" id="1.20.1250.20:FF:000073">
    <property type="entry name" value="MFS myo-inositol transporter, putative"/>
    <property type="match status" value="1"/>
</dbReference>
<feature type="transmembrane region" description="Helical" evidence="16">
    <location>
        <begin position="15"/>
        <end position="39"/>
    </location>
</feature>
<reference evidence="18" key="1">
    <citation type="submission" date="2023-07" db="EMBL/GenBank/DDBJ databases">
        <authorList>
            <consortium name="AG Swart"/>
            <person name="Singh M."/>
            <person name="Singh A."/>
            <person name="Seah K."/>
            <person name="Emmerich C."/>
        </authorList>
    </citation>
    <scope>NUCLEOTIDE SEQUENCE</scope>
    <source>
        <strain evidence="18">DP1</strain>
    </source>
</reference>
<dbReference type="AlphaFoldDB" id="A0AAD1UEG8"/>
<proteinExistence type="inferred from homology"/>